<dbReference type="Proteomes" id="UP000580250">
    <property type="component" value="Unassembled WGS sequence"/>
</dbReference>
<dbReference type="AlphaFoldDB" id="A0A6V7VIE5"/>
<accession>A0A6V7VIE5</accession>
<comment type="caution">
    <text evidence="1">The sequence shown here is derived from an EMBL/GenBank/DDBJ whole genome shotgun (WGS) entry which is preliminary data.</text>
</comment>
<organism evidence="1 2">
    <name type="scientific">Meloidogyne enterolobii</name>
    <name type="common">Root-knot nematode worm</name>
    <name type="synonym">Meloidogyne mayaguensis</name>
    <dbReference type="NCBI Taxonomy" id="390850"/>
    <lineage>
        <taxon>Eukaryota</taxon>
        <taxon>Metazoa</taxon>
        <taxon>Ecdysozoa</taxon>
        <taxon>Nematoda</taxon>
        <taxon>Chromadorea</taxon>
        <taxon>Rhabditida</taxon>
        <taxon>Tylenchina</taxon>
        <taxon>Tylenchomorpha</taxon>
        <taxon>Tylenchoidea</taxon>
        <taxon>Meloidogynidae</taxon>
        <taxon>Meloidogyninae</taxon>
        <taxon>Meloidogyne</taxon>
    </lineage>
</organism>
<protein>
    <submittedName>
        <fullName evidence="1">Uncharacterized protein</fullName>
    </submittedName>
</protein>
<name>A0A6V7VIE5_MELEN</name>
<gene>
    <name evidence="1" type="ORF">MENT_LOCUS26405</name>
</gene>
<sequence length="93" mass="10772">MDVPHARSYNYLVVVAENETIGKIHQRITGQWADVLNGSVSKFVEFESEKNIGIGNGEMYKKLRLVRSNDIKHLKLELDDPYKGFDLYFPKKE</sequence>
<evidence type="ECO:0000313" key="2">
    <source>
        <dbReference type="Proteomes" id="UP000580250"/>
    </source>
</evidence>
<reference evidence="1 2" key="1">
    <citation type="submission" date="2020-08" db="EMBL/GenBank/DDBJ databases">
        <authorList>
            <person name="Koutsovoulos G."/>
            <person name="Danchin GJ E."/>
        </authorList>
    </citation>
    <scope>NUCLEOTIDE SEQUENCE [LARGE SCALE GENOMIC DNA]</scope>
</reference>
<dbReference type="EMBL" id="CAJEWN010000241">
    <property type="protein sequence ID" value="CAD2174719.1"/>
    <property type="molecule type" value="Genomic_DNA"/>
</dbReference>
<proteinExistence type="predicted"/>
<evidence type="ECO:0000313" key="1">
    <source>
        <dbReference type="EMBL" id="CAD2174719.1"/>
    </source>
</evidence>